<evidence type="ECO:0000259" key="2">
    <source>
        <dbReference type="PROSITE" id="PS51462"/>
    </source>
</evidence>
<dbReference type="RefSeq" id="WP_027639950.1">
    <property type="nucleotide sequence ID" value="NZ_BAAACD010000011.1"/>
</dbReference>
<dbReference type="InterPro" id="IPR000086">
    <property type="entry name" value="NUDIX_hydrolase_dom"/>
</dbReference>
<evidence type="ECO:0000256" key="1">
    <source>
        <dbReference type="ARBA" id="ARBA00005582"/>
    </source>
</evidence>
<dbReference type="eggNOG" id="COG1051">
    <property type="taxonomic scope" value="Bacteria"/>
</dbReference>
<dbReference type="PROSITE" id="PS51462">
    <property type="entry name" value="NUDIX"/>
    <property type="match status" value="1"/>
</dbReference>
<dbReference type="SUPFAM" id="SSF55811">
    <property type="entry name" value="Nudix"/>
    <property type="match status" value="1"/>
</dbReference>
<name>A0A1I2LZ89_9CLOT</name>
<reference evidence="3 4" key="1">
    <citation type="submission" date="2016-10" db="EMBL/GenBank/DDBJ databases">
        <authorList>
            <person name="de Groot N.N."/>
        </authorList>
    </citation>
    <scope>NUCLEOTIDE SEQUENCE [LARGE SCALE GENOMIC DNA]</scope>
    <source>
        <strain evidence="3 4">NLAE-zl-G419</strain>
    </source>
</reference>
<dbReference type="AlphaFoldDB" id="A0A1I2LZ89"/>
<accession>A0A1I2LZ89</accession>
<proteinExistence type="inferred from homology"/>
<dbReference type="Proteomes" id="UP000182135">
    <property type="component" value="Unassembled WGS sequence"/>
</dbReference>
<evidence type="ECO:0000313" key="4">
    <source>
        <dbReference type="Proteomes" id="UP000182135"/>
    </source>
</evidence>
<dbReference type="PANTHER" id="PTHR43736">
    <property type="entry name" value="ADP-RIBOSE PYROPHOSPHATASE"/>
    <property type="match status" value="1"/>
</dbReference>
<dbReference type="STRING" id="1529.SAMN04487885_11269"/>
<comment type="similarity">
    <text evidence="1">Belongs to the Nudix hydrolase family.</text>
</comment>
<dbReference type="Gene3D" id="3.90.79.10">
    <property type="entry name" value="Nucleoside Triphosphate Pyrophosphohydrolase"/>
    <property type="match status" value="1"/>
</dbReference>
<dbReference type="Pfam" id="PF00293">
    <property type="entry name" value="NUDIX"/>
    <property type="match status" value="1"/>
</dbReference>
<dbReference type="OrthoDB" id="9787880at2"/>
<dbReference type="CDD" id="cd03674">
    <property type="entry name" value="NUDIX_Hydrolase"/>
    <property type="match status" value="1"/>
</dbReference>
<feature type="domain" description="Nudix hydrolase" evidence="2">
    <location>
        <begin position="41"/>
        <end position="179"/>
    </location>
</feature>
<protein>
    <submittedName>
        <fullName evidence="3">ADP-ribose pyrophosphatase YjhB, NUDIX family</fullName>
    </submittedName>
</protein>
<gene>
    <name evidence="3" type="ORF">SAMN04487885_11269</name>
</gene>
<dbReference type="InterPro" id="IPR015797">
    <property type="entry name" value="NUDIX_hydrolase-like_dom_sf"/>
</dbReference>
<dbReference type="PANTHER" id="PTHR43736:SF1">
    <property type="entry name" value="DIHYDRONEOPTERIN TRIPHOSPHATE DIPHOSPHATASE"/>
    <property type="match status" value="1"/>
</dbReference>
<keyword evidence="4" id="KW-1185">Reference proteome</keyword>
<dbReference type="EMBL" id="FOOE01000012">
    <property type="protein sequence ID" value="SFF84565.1"/>
    <property type="molecule type" value="Genomic_DNA"/>
</dbReference>
<evidence type="ECO:0000313" key="3">
    <source>
        <dbReference type="EMBL" id="SFF84565.1"/>
    </source>
</evidence>
<sequence>MSFIDDIKKYIPYCEQETMDKELIVKAVDSYDDILTRENIAMHITSSGYIINKNRDKVLMIYHKIYDSWAWTGGHADGDDDLLHVAIKEAQEETGLKNVKALDKDIFSLDVLTVDGHIKRGKYVSSHLHLNVTYLLEGDEDEELKVNEDETKGVKWLPINELGAYCSEPYMVRMVYNKLNEKIAIK</sequence>
<organism evidence="3 4">
    <name type="scientific">Clostridium cadaveris</name>
    <dbReference type="NCBI Taxonomy" id="1529"/>
    <lineage>
        <taxon>Bacteria</taxon>
        <taxon>Bacillati</taxon>
        <taxon>Bacillota</taxon>
        <taxon>Clostridia</taxon>
        <taxon>Eubacteriales</taxon>
        <taxon>Clostridiaceae</taxon>
        <taxon>Clostridium</taxon>
    </lineage>
</organism>